<dbReference type="AlphaFoldDB" id="A0A917MI52"/>
<feature type="domain" description="BioF2-like acetyltransferase" evidence="1">
    <location>
        <begin position="197"/>
        <end position="324"/>
    </location>
</feature>
<comment type="caution">
    <text evidence="2">The sequence shown here is derived from an EMBL/GenBank/DDBJ whole genome shotgun (WGS) entry which is preliminary data.</text>
</comment>
<name>A0A917MI52_9HYPH</name>
<evidence type="ECO:0000313" key="3">
    <source>
        <dbReference type="Proteomes" id="UP000603912"/>
    </source>
</evidence>
<reference evidence="2" key="2">
    <citation type="submission" date="2020-09" db="EMBL/GenBank/DDBJ databases">
        <authorList>
            <person name="Sun Q."/>
            <person name="Zhou Y."/>
        </authorList>
    </citation>
    <scope>NUCLEOTIDE SEQUENCE</scope>
    <source>
        <strain evidence="2">CGMCC 1.12214</strain>
    </source>
</reference>
<dbReference type="RefSeq" id="WP_188517791.1">
    <property type="nucleotide sequence ID" value="NZ_BMES01000002.1"/>
</dbReference>
<dbReference type="Proteomes" id="UP000603912">
    <property type="component" value="Unassembled WGS sequence"/>
</dbReference>
<proteinExistence type="predicted"/>
<dbReference type="Gene3D" id="3.40.630.30">
    <property type="match status" value="1"/>
</dbReference>
<sequence length="380" mass="43186">MRRPSATTTIERSIAAVAREDWDRCFPGEAETWAFYRAVEEAGPPGFDWRYVVLRDQGEVLAVVPAFLTRYELDTTVQGGLKRITRMLSRALPWLMTLRLAALGSPVAERCHIGFAPTAPPERQPELLALMLDAFEAMADAEGCGLMAVKDAGERDMPLWRRITDERGYQPIPGLPTGMLDMPAGGLDGYLATLSRATRKDLRRKMRVREDLRVERRQCVDDVVEAVGALYAETVAHSDLQFEHLPPNYFAAVLRHMPNATIVLYWAGDALVAFNLLIETPTHLVDKYIGMHYPAARRYNLYFISWIENIEYCAKRGIPTYQSGQAFYVSKLRLGCRLSPNWLLFRHRNRVINACLRVVARIVRLDRFDPAIASLMERQT</sequence>
<evidence type="ECO:0000313" key="2">
    <source>
        <dbReference type="EMBL" id="GGH19040.1"/>
    </source>
</evidence>
<protein>
    <recommendedName>
        <fullName evidence="1">BioF2-like acetyltransferase domain-containing protein</fullName>
    </recommendedName>
</protein>
<evidence type="ECO:0000259" key="1">
    <source>
        <dbReference type="Pfam" id="PF13480"/>
    </source>
</evidence>
<dbReference type="EMBL" id="BMES01000002">
    <property type="protein sequence ID" value="GGH19040.1"/>
    <property type="molecule type" value="Genomic_DNA"/>
</dbReference>
<accession>A0A917MI52</accession>
<keyword evidence="3" id="KW-1185">Reference proteome</keyword>
<reference evidence="2" key="1">
    <citation type="journal article" date="2014" name="Int. J. Syst. Evol. Microbiol.">
        <title>Complete genome sequence of Corynebacterium casei LMG S-19264T (=DSM 44701T), isolated from a smear-ripened cheese.</title>
        <authorList>
            <consortium name="US DOE Joint Genome Institute (JGI-PGF)"/>
            <person name="Walter F."/>
            <person name="Albersmeier A."/>
            <person name="Kalinowski J."/>
            <person name="Ruckert C."/>
        </authorList>
    </citation>
    <scope>NUCLEOTIDE SEQUENCE</scope>
    <source>
        <strain evidence="2">CGMCC 1.12214</strain>
    </source>
</reference>
<dbReference type="Pfam" id="PF13480">
    <property type="entry name" value="Acetyltransf_6"/>
    <property type="match status" value="1"/>
</dbReference>
<gene>
    <name evidence="2" type="ORF">GCM10007036_21640</name>
</gene>
<dbReference type="SUPFAM" id="SSF55729">
    <property type="entry name" value="Acyl-CoA N-acyltransferases (Nat)"/>
    <property type="match status" value="1"/>
</dbReference>
<dbReference type="InterPro" id="IPR016181">
    <property type="entry name" value="Acyl_CoA_acyltransferase"/>
</dbReference>
<dbReference type="InterPro" id="IPR038740">
    <property type="entry name" value="BioF2-like_GNAT_dom"/>
</dbReference>
<organism evidence="2 3">
    <name type="scientific">Alsobacter metallidurans</name>
    <dbReference type="NCBI Taxonomy" id="340221"/>
    <lineage>
        <taxon>Bacteria</taxon>
        <taxon>Pseudomonadati</taxon>
        <taxon>Pseudomonadota</taxon>
        <taxon>Alphaproteobacteria</taxon>
        <taxon>Hyphomicrobiales</taxon>
        <taxon>Alsobacteraceae</taxon>
        <taxon>Alsobacter</taxon>
    </lineage>
</organism>